<name>W9X396_9EURO</name>
<dbReference type="HOGENOM" id="CLU_583944_0_0_1"/>
<dbReference type="Proteomes" id="UP000019471">
    <property type="component" value="Unassembled WGS sequence"/>
</dbReference>
<dbReference type="RefSeq" id="XP_007744384.1">
    <property type="nucleotide sequence ID" value="XM_007746194.1"/>
</dbReference>
<dbReference type="AlphaFoldDB" id="W9X396"/>
<comment type="caution">
    <text evidence="2">The sequence shown here is derived from an EMBL/GenBank/DDBJ whole genome shotgun (WGS) entry which is preliminary data.</text>
</comment>
<protein>
    <submittedName>
        <fullName evidence="2">Uncharacterized protein</fullName>
    </submittedName>
</protein>
<accession>W9X396</accession>
<gene>
    <name evidence="2" type="ORF">A1O5_05595</name>
</gene>
<feature type="compositionally biased region" description="Polar residues" evidence="1">
    <location>
        <begin position="322"/>
        <end position="333"/>
    </location>
</feature>
<evidence type="ECO:0000256" key="1">
    <source>
        <dbReference type="SAM" id="MobiDB-lite"/>
    </source>
</evidence>
<evidence type="ECO:0000313" key="2">
    <source>
        <dbReference type="EMBL" id="EXJ71785.1"/>
    </source>
</evidence>
<dbReference type="GeneID" id="19190311"/>
<reference evidence="2 3" key="1">
    <citation type="submission" date="2013-03" db="EMBL/GenBank/DDBJ databases">
        <title>The Genome Sequence of Cladophialophora psammophila CBS 110553.</title>
        <authorList>
            <consortium name="The Broad Institute Genomics Platform"/>
            <person name="Cuomo C."/>
            <person name="de Hoog S."/>
            <person name="Gorbushina A."/>
            <person name="Walker B."/>
            <person name="Young S.K."/>
            <person name="Zeng Q."/>
            <person name="Gargeya S."/>
            <person name="Fitzgerald M."/>
            <person name="Haas B."/>
            <person name="Abouelleil A."/>
            <person name="Allen A.W."/>
            <person name="Alvarado L."/>
            <person name="Arachchi H.M."/>
            <person name="Berlin A.M."/>
            <person name="Chapman S.B."/>
            <person name="Gainer-Dewar J."/>
            <person name="Goldberg J."/>
            <person name="Griggs A."/>
            <person name="Gujja S."/>
            <person name="Hansen M."/>
            <person name="Howarth C."/>
            <person name="Imamovic A."/>
            <person name="Ireland A."/>
            <person name="Larimer J."/>
            <person name="McCowan C."/>
            <person name="Murphy C."/>
            <person name="Pearson M."/>
            <person name="Poon T.W."/>
            <person name="Priest M."/>
            <person name="Roberts A."/>
            <person name="Saif S."/>
            <person name="Shea T."/>
            <person name="Sisk P."/>
            <person name="Sykes S."/>
            <person name="Wortman J."/>
            <person name="Nusbaum C."/>
            <person name="Birren B."/>
        </authorList>
    </citation>
    <scope>NUCLEOTIDE SEQUENCE [LARGE SCALE GENOMIC DNA]</scope>
    <source>
        <strain evidence="2 3">CBS 110553</strain>
    </source>
</reference>
<dbReference type="OrthoDB" id="10351906at2759"/>
<keyword evidence="3" id="KW-1185">Reference proteome</keyword>
<organism evidence="2 3">
    <name type="scientific">Cladophialophora psammophila CBS 110553</name>
    <dbReference type="NCBI Taxonomy" id="1182543"/>
    <lineage>
        <taxon>Eukaryota</taxon>
        <taxon>Fungi</taxon>
        <taxon>Dikarya</taxon>
        <taxon>Ascomycota</taxon>
        <taxon>Pezizomycotina</taxon>
        <taxon>Eurotiomycetes</taxon>
        <taxon>Chaetothyriomycetidae</taxon>
        <taxon>Chaetothyriales</taxon>
        <taxon>Herpotrichiellaceae</taxon>
        <taxon>Cladophialophora</taxon>
    </lineage>
</organism>
<evidence type="ECO:0000313" key="3">
    <source>
        <dbReference type="Proteomes" id="UP000019471"/>
    </source>
</evidence>
<feature type="region of interest" description="Disordered" evidence="1">
    <location>
        <begin position="321"/>
        <end position="350"/>
    </location>
</feature>
<proteinExistence type="predicted"/>
<dbReference type="EMBL" id="AMGX01000007">
    <property type="protein sequence ID" value="EXJ71785.1"/>
    <property type="molecule type" value="Genomic_DNA"/>
</dbReference>
<sequence length="468" mass="51740">MTGPSTSYPPNRKTSWTLDNRELMLRHLIPETQQHFALLSSLAYMACSTLDALRNHGQSVTALTVKGKVVQAMNHRFSDSRAKVDIVDFATVTSLASTVAVYEGGFGPEYLMHRKGVETMAVIMAKQANPARQSSPVELSINRTIALHRHMAPVATDLQVPPPDYPDPDFGYGDECFRVGGDSRGGNTKLILESPLYCPEPGFRYVQRSKYCDARLLRLLCDLRDYLDLLEIERDIESRVEKEAFCFAHRLALRSRLLAHESIHSPSTSTRAAVGRRIMRENDYVYECVRLCGLVIVHLSDTCLPCRAAFPVIPPNPPDAASATTLPNLSHSTEAPPPFTTPPLTRSSASTRPDISVLPLIDSPAPSHILPALAYNIRKGPNALAGWDLAMRGVLYFVTNVAGAISVGHPEALLIISLGSKGVFDMTTSSNERTWDEAYLPLKTFAEFRKLCLNERIVKLTTMEDYDA</sequence>